<comment type="function">
    <text evidence="5">Converts 2-succinylbenzoate (OSB) to 2-succinylbenzoyl-CoA (OSB-CoA).</text>
</comment>
<comment type="catalytic activity">
    <reaction evidence="5">
        <text>2-succinylbenzoate + ATP + CoA = 2-succinylbenzoyl-CoA + AMP + diphosphate</text>
        <dbReference type="Rhea" id="RHEA:17009"/>
        <dbReference type="ChEBI" id="CHEBI:18325"/>
        <dbReference type="ChEBI" id="CHEBI:30616"/>
        <dbReference type="ChEBI" id="CHEBI:33019"/>
        <dbReference type="ChEBI" id="CHEBI:57287"/>
        <dbReference type="ChEBI" id="CHEBI:57364"/>
        <dbReference type="ChEBI" id="CHEBI:456215"/>
        <dbReference type="EC" id="6.2.1.26"/>
    </reaction>
</comment>
<dbReference type="GO" id="GO:0005524">
    <property type="term" value="F:ATP binding"/>
    <property type="evidence" value="ECO:0007669"/>
    <property type="project" value="UniProtKB-KW"/>
</dbReference>
<keyword evidence="9" id="KW-1185">Reference proteome</keyword>
<keyword evidence="2 5" id="KW-0436">Ligase</keyword>
<accession>A0A0R2BZV3</accession>
<evidence type="ECO:0000256" key="4">
    <source>
        <dbReference type="ARBA" id="ARBA00022840"/>
    </source>
</evidence>
<keyword evidence="4 5" id="KW-0067">ATP-binding</keyword>
<dbReference type="InterPro" id="IPR000873">
    <property type="entry name" value="AMP-dep_synth/lig_dom"/>
</dbReference>
<keyword evidence="1 5" id="KW-0474">Menaquinone biosynthesis</keyword>
<evidence type="ECO:0000256" key="1">
    <source>
        <dbReference type="ARBA" id="ARBA00022428"/>
    </source>
</evidence>
<dbReference type="UniPathway" id="UPA01057">
    <property type="reaction ID" value="UER00166"/>
</dbReference>
<dbReference type="NCBIfam" id="NF002966">
    <property type="entry name" value="PRK03640.1"/>
    <property type="match status" value="1"/>
</dbReference>
<dbReference type="Pfam" id="PF13193">
    <property type="entry name" value="AMP-binding_C"/>
    <property type="match status" value="1"/>
</dbReference>
<dbReference type="OrthoDB" id="9762242at2"/>
<evidence type="ECO:0000313" key="9">
    <source>
        <dbReference type="Proteomes" id="UP000051576"/>
    </source>
</evidence>
<dbReference type="Gene3D" id="3.30.300.30">
    <property type="match status" value="1"/>
</dbReference>
<comment type="similarity">
    <text evidence="5">Belongs to the ATP-dependent AMP-binding enzyme family. MenE subfamily.</text>
</comment>
<dbReference type="PATRIC" id="fig|1133569.4.peg.2079"/>
<dbReference type="SUPFAM" id="SSF56801">
    <property type="entry name" value="Acetyl-CoA synthetase-like"/>
    <property type="match status" value="1"/>
</dbReference>
<proteinExistence type="inferred from homology"/>
<dbReference type="InterPro" id="IPR010192">
    <property type="entry name" value="MenE"/>
</dbReference>
<dbReference type="Pfam" id="PF00501">
    <property type="entry name" value="AMP-binding"/>
    <property type="match status" value="1"/>
</dbReference>
<dbReference type="STRING" id="1133569.FD21_GL001923"/>
<dbReference type="Gene3D" id="3.40.50.12780">
    <property type="entry name" value="N-terminal domain of ligase-like"/>
    <property type="match status" value="1"/>
</dbReference>
<evidence type="ECO:0000256" key="2">
    <source>
        <dbReference type="ARBA" id="ARBA00022598"/>
    </source>
</evidence>
<dbReference type="UniPathway" id="UPA00079"/>
<protein>
    <recommendedName>
        <fullName evidence="5">2-succinylbenzoate--CoA ligase</fullName>
        <ecNumber evidence="5">6.2.1.26</ecNumber>
    </recommendedName>
    <alternativeName>
        <fullName evidence="5">o-succinylbenzoyl-CoA synthetase</fullName>
        <shortName evidence="5">OSB-CoA synthetase</shortName>
    </alternativeName>
</protein>
<dbReference type="RefSeq" id="WP_010580603.1">
    <property type="nucleotide sequence ID" value="NZ_AHYZ01000097.1"/>
</dbReference>
<feature type="domain" description="AMP-dependent synthetase/ligase" evidence="6">
    <location>
        <begin position="7"/>
        <end position="340"/>
    </location>
</feature>
<dbReference type="InterPro" id="IPR042099">
    <property type="entry name" value="ANL_N_sf"/>
</dbReference>
<evidence type="ECO:0000256" key="3">
    <source>
        <dbReference type="ARBA" id="ARBA00022741"/>
    </source>
</evidence>
<dbReference type="EMBL" id="AYYX01000070">
    <property type="protein sequence ID" value="KRM84785.1"/>
    <property type="molecule type" value="Genomic_DNA"/>
</dbReference>
<organism evidence="8 9">
    <name type="scientific">Liquorilactobacillus vini DSM 20605</name>
    <dbReference type="NCBI Taxonomy" id="1133569"/>
    <lineage>
        <taxon>Bacteria</taxon>
        <taxon>Bacillati</taxon>
        <taxon>Bacillota</taxon>
        <taxon>Bacilli</taxon>
        <taxon>Lactobacillales</taxon>
        <taxon>Lactobacillaceae</taxon>
        <taxon>Liquorilactobacillus</taxon>
    </lineage>
</organism>
<dbReference type="AlphaFoldDB" id="A0A0R2BZV3"/>
<feature type="domain" description="AMP-binding enzyme C-terminal" evidence="7">
    <location>
        <begin position="392"/>
        <end position="465"/>
    </location>
</feature>
<dbReference type="PANTHER" id="PTHR43201:SF5">
    <property type="entry name" value="MEDIUM-CHAIN ACYL-COA LIGASE ACSF2, MITOCHONDRIAL"/>
    <property type="match status" value="1"/>
</dbReference>
<comment type="pathway">
    <text evidence="5">Quinol/quinone metabolism; menaquinone biosynthesis.</text>
</comment>
<dbReference type="EC" id="6.2.1.26" evidence="5"/>
<dbReference type="HAMAP" id="MF_00731">
    <property type="entry name" value="MenE"/>
    <property type="match status" value="1"/>
</dbReference>
<dbReference type="GO" id="GO:0006631">
    <property type="term" value="P:fatty acid metabolic process"/>
    <property type="evidence" value="ECO:0007669"/>
    <property type="project" value="TreeGrafter"/>
</dbReference>
<comment type="caution">
    <text evidence="8">The sequence shown here is derived from an EMBL/GenBank/DDBJ whole genome shotgun (WGS) entry which is preliminary data.</text>
</comment>
<dbReference type="InterPro" id="IPR025110">
    <property type="entry name" value="AMP-bd_C"/>
</dbReference>
<name>A0A0R2BZV3_9LACO</name>
<gene>
    <name evidence="5" type="primary">menE</name>
    <name evidence="8" type="ORF">FD21_GL001923</name>
</gene>
<sequence length="481" mass="53935">MQNWLIKQATTKPDKLALIYQEQHFNFKELFNKVRQAASGLVALKIEKNDRIAVLPSNTVNSYFVILALQQIGALPVLLNYRLSWSEISQQVKLAKVKLLLIDDDLQLNWSATKLLKITTLKLNQLFKVAAPKVTLKKEFALNEVASIMYTSGTTGQPRGVVQTFGNHFYSAIGSAFNLGLDPAELWLCALPLFHISGLSIMMRSLIYGMGVLLLPHFSTVMVNKALQTRPVTLMSVVPQMLQQLLREFPATGYQARFRGFLLGGGPIDLATLNQCRQLKLPVVQSYGMTETCSQVVALSFADAPQHIGSVGQPLFPMQLRLSQPDAEIQLKGPNIVTTYLDDPGSFQRQMTADGWFKTGDIGYFDQAGYLYVKGRKNEMIISGGENIFPQEIEKVYQNYGSITEFAVIGVPDPQWGQVPCAFFTANKRLNSKLLKAYGYQQLAHYKVPHYFYQLDQMPKTASQKIIRPALFKAFEKLKSC</sequence>
<dbReference type="InterPro" id="IPR045851">
    <property type="entry name" value="AMP-bd_C_sf"/>
</dbReference>
<evidence type="ECO:0000256" key="5">
    <source>
        <dbReference type="HAMAP-Rule" id="MF_00731"/>
    </source>
</evidence>
<dbReference type="Proteomes" id="UP000051576">
    <property type="component" value="Unassembled WGS sequence"/>
</dbReference>
<reference evidence="8 9" key="1">
    <citation type="journal article" date="2015" name="Genome Announc.">
        <title>Expanding the biotechnology potential of lactobacilli through comparative genomics of 213 strains and associated genera.</title>
        <authorList>
            <person name="Sun Z."/>
            <person name="Harris H.M."/>
            <person name="McCann A."/>
            <person name="Guo C."/>
            <person name="Argimon S."/>
            <person name="Zhang W."/>
            <person name="Yang X."/>
            <person name="Jeffery I.B."/>
            <person name="Cooney J.C."/>
            <person name="Kagawa T.F."/>
            <person name="Liu W."/>
            <person name="Song Y."/>
            <person name="Salvetti E."/>
            <person name="Wrobel A."/>
            <person name="Rasinkangas P."/>
            <person name="Parkhill J."/>
            <person name="Rea M.C."/>
            <person name="O'Sullivan O."/>
            <person name="Ritari J."/>
            <person name="Douillard F.P."/>
            <person name="Paul Ross R."/>
            <person name="Yang R."/>
            <person name="Briner A.E."/>
            <person name="Felis G.E."/>
            <person name="de Vos W.M."/>
            <person name="Barrangou R."/>
            <person name="Klaenhammer T.R."/>
            <person name="Caufield P.W."/>
            <person name="Cui Y."/>
            <person name="Zhang H."/>
            <person name="O'Toole P.W."/>
        </authorList>
    </citation>
    <scope>NUCLEOTIDE SEQUENCE [LARGE SCALE GENOMIC DNA]</scope>
    <source>
        <strain evidence="8 9">DSM 20605</strain>
    </source>
</reference>
<dbReference type="PROSITE" id="PS00455">
    <property type="entry name" value="AMP_BINDING"/>
    <property type="match status" value="1"/>
</dbReference>
<dbReference type="GO" id="GO:0008756">
    <property type="term" value="F:o-succinylbenzoate-CoA ligase activity"/>
    <property type="evidence" value="ECO:0007669"/>
    <property type="project" value="UniProtKB-UniRule"/>
</dbReference>
<keyword evidence="3 5" id="KW-0547">Nucleotide-binding</keyword>
<dbReference type="GO" id="GO:0009234">
    <property type="term" value="P:menaquinone biosynthetic process"/>
    <property type="evidence" value="ECO:0007669"/>
    <property type="project" value="UniProtKB-UniRule"/>
</dbReference>
<comment type="pathway">
    <text evidence="5">Quinol/quinone metabolism; 1,4-dihydroxy-2-naphthoate biosynthesis; 1,4-dihydroxy-2-naphthoate from chorismate: step 5/7.</text>
</comment>
<dbReference type="eggNOG" id="COG0318">
    <property type="taxonomic scope" value="Bacteria"/>
</dbReference>
<dbReference type="GO" id="GO:0031956">
    <property type="term" value="F:medium-chain fatty acid-CoA ligase activity"/>
    <property type="evidence" value="ECO:0007669"/>
    <property type="project" value="TreeGrafter"/>
</dbReference>
<dbReference type="InterPro" id="IPR020845">
    <property type="entry name" value="AMP-binding_CS"/>
</dbReference>
<evidence type="ECO:0000259" key="7">
    <source>
        <dbReference type="Pfam" id="PF13193"/>
    </source>
</evidence>
<evidence type="ECO:0000259" key="6">
    <source>
        <dbReference type="Pfam" id="PF00501"/>
    </source>
</evidence>
<evidence type="ECO:0000313" key="8">
    <source>
        <dbReference type="EMBL" id="KRM84785.1"/>
    </source>
</evidence>
<dbReference type="PANTHER" id="PTHR43201">
    <property type="entry name" value="ACYL-COA SYNTHETASE"/>
    <property type="match status" value="1"/>
</dbReference>
<dbReference type="NCBIfam" id="TIGR01923">
    <property type="entry name" value="menE"/>
    <property type="match status" value="1"/>
</dbReference>